<evidence type="ECO:0000313" key="1">
    <source>
        <dbReference type="WBParaSite" id="BTMF_0000785101-mRNA-1"/>
    </source>
</evidence>
<organism evidence="1">
    <name type="scientific">Brugia timori</name>
    <dbReference type="NCBI Taxonomy" id="42155"/>
    <lineage>
        <taxon>Eukaryota</taxon>
        <taxon>Metazoa</taxon>
        <taxon>Ecdysozoa</taxon>
        <taxon>Nematoda</taxon>
        <taxon>Chromadorea</taxon>
        <taxon>Rhabditida</taxon>
        <taxon>Spirurina</taxon>
        <taxon>Spiruromorpha</taxon>
        <taxon>Filarioidea</taxon>
        <taxon>Onchocercidae</taxon>
        <taxon>Brugia</taxon>
    </lineage>
</organism>
<sequence>LSCNEHKFESAIQLGKDIVDPFLLQRSDQINNWKCFWFVSTKEVI</sequence>
<dbReference type="AlphaFoldDB" id="A0A0R3QJW6"/>
<protein>
    <submittedName>
        <fullName evidence="1">PH domain-containing protein</fullName>
    </submittedName>
</protein>
<accession>A0A0R3QJW6</accession>
<proteinExistence type="predicted"/>
<dbReference type="WBParaSite" id="BTMF_0000785101-mRNA-1">
    <property type="protein sequence ID" value="BTMF_0000785101-mRNA-1"/>
    <property type="gene ID" value="BTMF_0000785101"/>
</dbReference>
<reference evidence="1" key="1">
    <citation type="submission" date="2017-02" db="UniProtKB">
        <authorList>
            <consortium name="WormBaseParasite"/>
        </authorList>
    </citation>
    <scope>IDENTIFICATION</scope>
</reference>
<name>A0A0R3QJW6_9BILA</name>